<keyword evidence="1" id="KW-0175">Coiled coil</keyword>
<name>A0A1M4WGM4_9ACTN</name>
<organism evidence="3 4">
    <name type="scientific">Ferrithrix thermotolerans DSM 19514</name>
    <dbReference type="NCBI Taxonomy" id="1121881"/>
    <lineage>
        <taxon>Bacteria</taxon>
        <taxon>Bacillati</taxon>
        <taxon>Actinomycetota</taxon>
        <taxon>Acidimicrobiia</taxon>
        <taxon>Acidimicrobiales</taxon>
        <taxon>Acidimicrobiaceae</taxon>
        <taxon>Ferrithrix</taxon>
    </lineage>
</organism>
<dbReference type="PANTHER" id="PTHR11895">
    <property type="entry name" value="TRANSAMIDASE"/>
    <property type="match status" value="1"/>
</dbReference>
<dbReference type="AlphaFoldDB" id="A0A1M4WGM4"/>
<protein>
    <submittedName>
        <fullName evidence="3">Amidase</fullName>
    </submittedName>
</protein>
<dbReference type="InterPro" id="IPR020556">
    <property type="entry name" value="Amidase_CS"/>
</dbReference>
<dbReference type="Gene3D" id="3.90.1300.10">
    <property type="entry name" value="Amidase signature (AS) domain"/>
    <property type="match status" value="1"/>
</dbReference>
<reference evidence="4" key="1">
    <citation type="submission" date="2016-11" db="EMBL/GenBank/DDBJ databases">
        <authorList>
            <person name="Varghese N."/>
            <person name="Submissions S."/>
        </authorList>
    </citation>
    <scope>NUCLEOTIDE SEQUENCE [LARGE SCALE GENOMIC DNA]</scope>
    <source>
        <strain evidence="4">DSM 19514</strain>
    </source>
</reference>
<accession>A0A1M4WGM4</accession>
<dbReference type="PROSITE" id="PS00571">
    <property type="entry name" value="AMIDASES"/>
    <property type="match status" value="1"/>
</dbReference>
<evidence type="ECO:0000259" key="2">
    <source>
        <dbReference type="Pfam" id="PF01425"/>
    </source>
</evidence>
<dbReference type="InterPro" id="IPR023631">
    <property type="entry name" value="Amidase_dom"/>
</dbReference>
<proteinExistence type="predicted"/>
<dbReference type="RefSeq" id="WP_072791236.1">
    <property type="nucleotide sequence ID" value="NZ_FQUL01000025.1"/>
</dbReference>
<feature type="coiled-coil region" evidence="1">
    <location>
        <begin position="267"/>
        <end position="301"/>
    </location>
</feature>
<dbReference type="InterPro" id="IPR036928">
    <property type="entry name" value="AS_sf"/>
</dbReference>
<dbReference type="Proteomes" id="UP000184295">
    <property type="component" value="Unassembled WGS sequence"/>
</dbReference>
<feature type="domain" description="Amidase" evidence="2">
    <location>
        <begin position="23"/>
        <end position="186"/>
    </location>
</feature>
<evidence type="ECO:0000256" key="1">
    <source>
        <dbReference type="SAM" id="Coils"/>
    </source>
</evidence>
<dbReference type="InterPro" id="IPR000120">
    <property type="entry name" value="Amidase"/>
</dbReference>
<dbReference type="PANTHER" id="PTHR11895:SF176">
    <property type="entry name" value="AMIDASE AMID-RELATED"/>
    <property type="match status" value="1"/>
</dbReference>
<dbReference type="Pfam" id="PF01425">
    <property type="entry name" value="Amidase"/>
    <property type="match status" value="2"/>
</dbReference>
<evidence type="ECO:0000313" key="3">
    <source>
        <dbReference type="EMBL" id="SHE80223.1"/>
    </source>
</evidence>
<keyword evidence="4" id="KW-1185">Reference proteome</keyword>
<sequence length="409" mass="44215">MAISKWWVTRDVDRGNSYREGEVTVAVKDLYDIEGEVTCAGSRVVQSRGLRATKDSTVVSNLRRSEAVIVGRSITTELAFAAQGVNPFFGTPTNPRFQDMIPGGSSSGSAAAVACGDVVIGLGSDTGGSIRIPATCCGIYGLKTTLGRVDMEGVWPLAGSLDTLGPLARSVSDLHKGLSLMEGVAASSLEGVSPFSKILKVSTSSSKRIEGVVDKTLESQRFAVCESYSFVHHTILNEFGAVLMGYEAYQNNRAVLDEAHRMDPWVRKRLESQASISRRQYEEALEVQRELQELYSSLLERLDAVMVLATIPVSIPRRKEAYSAALNTNTLPFNVLGLPVLSIPVPLEFATELTGPYGNFLKSGDKGQGCSELTGEIPVSFQIVGPRNSEERLLATAMMFEELFATKAM</sequence>
<gene>
    <name evidence="3" type="ORF">SAMN02745225_01664</name>
</gene>
<feature type="domain" description="Amidase" evidence="2">
    <location>
        <begin position="258"/>
        <end position="394"/>
    </location>
</feature>
<dbReference type="OrthoDB" id="182039at2"/>
<dbReference type="SUPFAM" id="SSF75304">
    <property type="entry name" value="Amidase signature (AS) enzymes"/>
    <property type="match status" value="1"/>
</dbReference>
<dbReference type="EMBL" id="FQUL01000025">
    <property type="protein sequence ID" value="SHE80223.1"/>
    <property type="molecule type" value="Genomic_DNA"/>
</dbReference>
<dbReference type="GO" id="GO:0003824">
    <property type="term" value="F:catalytic activity"/>
    <property type="evidence" value="ECO:0007669"/>
    <property type="project" value="InterPro"/>
</dbReference>
<dbReference type="STRING" id="1121881.SAMN02745225_01664"/>
<evidence type="ECO:0000313" key="4">
    <source>
        <dbReference type="Proteomes" id="UP000184295"/>
    </source>
</evidence>